<evidence type="ECO:0000259" key="12">
    <source>
        <dbReference type="PROSITE" id="PS50111"/>
    </source>
</evidence>
<dbReference type="SUPFAM" id="SSF58104">
    <property type="entry name" value="Methyl-accepting chemotaxis protein (MCP) signaling domain"/>
    <property type="match status" value="1"/>
</dbReference>
<dbReference type="Gene3D" id="1.10.8.500">
    <property type="entry name" value="HAMP domain in histidine kinase"/>
    <property type="match status" value="1"/>
</dbReference>
<dbReference type="CDD" id="cd11386">
    <property type="entry name" value="MCP_signal"/>
    <property type="match status" value="1"/>
</dbReference>
<dbReference type="SMART" id="SM00319">
    <property type="entry name" value="TarH"/>
    <property type="match status" value="1"/>
</dbReference>
<dbReference type="Gene3D" id="3.30.450.20">
    <property type="entry name" value="PAS domain"/>
    <property type="match status" value="2"/>
</dbReference>
<dbReference type="CDD" id="cd18773">
    <property type="entry name" value="PDC1_HK_sensor"/>
    <property type="match status" value="1"/>
</dbReference>
<evidence type="ECO:0000256" key="11">
    <source>
        <dbReference type="SAM" id="Phobius"/>
    </source>
</evidence>
<evidence type="ECO:0000256" key="7">
    <source>
        <dbReference type="ARBA" id="ARBA00023136"/>
    </source>
</evidence>
<feature type="transmembrane region" description="Helical" evidence="11">
    <location>
        <begin position="298"/>
        <end position="319"/>
    </location>
</feature>
<dbReference type="InterPro" id="IPR004089">
    <property type="entry name" value="MCPsignal_dom"/>
</dbReference>
<keyword evidence="2" id="KW-1003">Cell membrane</keyword>
<dbReference type="InterPro" id="IPR033479">
    <property type="entry name" value="dCache_1"/>
</dbReference>
<evidence type="ECO:0000313" key="14">
    <source>
        <dbReference type="EMBL" id="QNF26724.1"/>
    </source>
</evidence>
<accession>A0ABX6RYF2</accession>
<feature type="domain" description="HAMP" evidence="13">
    <location>
        <begin position="317"/>
        <end position="369"/>
    </location>
</feature>
<comment type="subcellular location">
    <subcellularLocation>
        <location evidence="1">Cell membrane</location>
        <topology evidence="1">Multi-pass membrane protein</topology>
    </subcellularLocation>
</comment>
<evidence type="ECO:0000256" key="1">
    <source>
        <dbReference type="ARBA" id="ARBA00004651"/>
    </source>
</evidence>
<reference evidence="14 15" key="1">
    <citation type="submission" date="2020-06" db="EMBL/GenBank/DDBJ databases">
        <title>Metabacillus dokdonensis sp. nov., isolated from the rhizosphere of Elymus tsukushiensis, a plant native to the Dokdo Islands, Republic of Korea.</title>
        <authorList>
            <person name="Lee S.Y."/>
            <person name="Hwang Y.J."/>
            <person name="Son J.S."/>
            <person name="Ghim S.Y."/>
        </authorList>
    </citation>
    <scope>NUCLEOTIDE SEQUENCE [LARGE SCALE GENOMIC DNA]</scope>
    <source>
        <strain evidence="14 15">KUDC1714</strain>
    </source>
</reference>
<gene>
    <name evidence="14" type="ORF">HUW50_03705</name>
</gene>
<dbReference type="InterPro" id="IPR003122">
    <property type="entry name" value="Tar_rcpt_lig-bd"/>
</dbReference>
<evidence type="ECO:0000259" key="13">
    <source>
        <dbReference type="PROSITE" id="PS50885"/>
    </source>
</evidence>
<dbReference type="SMART" id="SM00304">
    <property type="entry name" value="HAMP"/>
    <property type="match status" value="1"/>
</dbReference>
<dbReference type="Gene3D" id="1.10.287.950">
    <property type="entry name" value="Methyl-accepting chemotaxis protein"/>
    <property type="match status" value="1"/>
</dbReference>
<evidence type="ECO:0000256" key="8">
    <source>
        <dbReference type="ARBA" id="ARBA00023224"/>
    </source>
</evidence>
<dbReference type="PANTHER" id="PTHR32089">
    <property type="entry name" value="METHYL-ACCEPTING CHEMOTAXIS PROTEIN MCPB"/>
    <property type="match status" value="1"/>
</dbReference>
<keyword evidence="8 10" id="KW-0807">Transducer</keyword>
<evidence type="ECO:0000313" key="15">
    <source>
        <dbReference type="Proteomes" id="UP000515490"/>
    </source>
</evidence>
<name>A0ABX6RYF2_9BACI</name>
<evidence type="ECO:0000256" key="4">
    <source>
        <dbReference type="ARBA" id="ARBA00022500"/>
    </source>
</evidence>
<dbReference type="Proteomes" id="UP000515490">
    <property type="component" value="Chromosome"/>
</dbReference>
<keyword evidence="7 11" id="KW-0472">Membrane</keyword>
<dbReference type="Pfam" id="PF00015">
    <property type="entry name" value="MCPsignal"/>
    <property type="match status" value="1"/>
</dbReference>
<dbReference type="Pfam" id="PF00672">
    <property type="entry name" value="HAMP"/>
    <property type="match status" value="1"/>
</dbReference>
<keyword evidence="15" id="KW-1185">Reference proteome</keyword>
<dbReference type="SMART" id="SM00283">
    <property type="entry name" value="MA"/>
    <property type="match status" value="1"/>
</dbReference>
<dbReference type="CDD" id="cd06225">
    <property type="entry name" value="HAMP"/>
    <property type="match status" value="1"/>
</dbReference>
<keyword evidence="3" id="KW-0488">Methylation</keyword>
<dbReference type="Pfam" id="PF02743">
    <property type="entry name" value="dCache_1"/>
    <property type="match status" value="1"/>
</dbReference>
<evidence type="ECO:0000256" key="2">
    <source>
        <dbReference type="ARBA" id="ARBA00022475"/>
    </source>
</evidence>
<evidence type="ECO:0000256" key="9">
    <source>
        <dbReference type="ARBA" id="ARBA00029447"/>
    </source>
</evidence>
<proteinExistence type="inferred from homology"/>
<dbReference type="PROSITE" id="PS50885">
    <property type="entry name" value="HAMP"/>
    <property type="match status" value="1"/>
</dbReference>
<evidence type="ECO:0000256" key="3">
    <source>
        <dbReference type="ARBA" id="ARBA00022481"/>
    </source>
</evidence>
<keyword evidence="6 11" id="KW-1133">Transmembrane helix</keyword>
<sequence>MLNTKKRGKKKVNKQQYRLSGTKFNLKAKLYITFAVMLIVPTLVVGLLAYNSAKEQLKEELLDGAEDNVKLLNSNINNTIAPKIHDTDFFSEEISAQLYDKGSENSEVISKLKQYIDLHPEVQTIYVGTTDGLMITYPKIELPSDFDPRERPWYQEAEQKKGESIVTSPYIDVDSGDMVVTMTRTLNDGSGVIGIDLNIKNLKATTEEVRIGKEGYAILLDAQKNFIVSPIAETGSQAKETFYNNLYTEPSGQFQYKLNGLAKEMYFLTNELTGWKVAGTMFSNEVNDTAKPILNTTMLIIAISVIVGAAIVVVIVLSITNRLKDLQQKAKKISEGDLTENIKITSKDEIGDLGQSFSDMQSSLRTLLKTVEDNSVQVASAAEQLTASAEQTGIATQQVATAIQEVAGSAEKQTYGIDKNVDSLEEISQGANIIAQNSLNVTDLSKETIFKAEEGGKSVKKTVDQMNSIFHSVKESNEMIQSLSDRSKEISSIVEVITGISDQTNLLALNAAIEAARAGEAGKGFAVVADEVRKLAEQSHVSAQQIVQLIHAIQQDTKNAVNKMSKVTDDVKDGLTVSDEAIKKFQEILLSMKEITPQMESVSATAQQMSAGVQEVAATANEIADVAKSNAATSEEVAASTEEQLASMEEITYSAKSLSTMADELQSVIQKYKY</sequence>
<feature type="transmembrane region" description="Helical" evidence="11">
    <location>
        <begin position="30"/>
        <end position="50"/>
    </location>
</feature>
<dbReference type="EMBL" id="CP055263">
    <property type="protein sequence ID" value="QNF26724.1"/>
    <property type="molecule type" value="Genomic_DNA"/>
</dbReference>
<organism evidence="14 15">
    <name type="scientific">Metabacillus elymi</name>
    <dbReference type="NCBI Taxonomy" id="2745198"/>
    <lineage>
        <taxon>Bacteria</taxon>
        <taxon>Bacillati</taxon>
        <taxon>Bacillota</taxon>
        <taxon>Bacilli</taxon>
        <taxon>Bacillales</taxon>
        <taxon>Bacillaceae</taxon>
        <taxon>Metabacillus</taxon>
    </lineage>
</organism>
<dbReference type="InterPro" id="IPR003660">
    <property type="entry name" value="HAMP_dom"/>
</dbReference>
<comment type="similarity">
    <text evidence="9">Belongs to the methyl-accepting chemotaxis (MCP) protein family.</text>
</comment>
<evidence type="ECO:0000256" key="10">
    <source>
        <dbReference type="PROSITE-ProRule" id="PRU00284"/>
    </source>
</evidence>
<feature type="domain" description="Methyl-accepting transducer" evidence="12">
    <location>
        <begin position="388"/>
        <end position="624"/>
    </location>
</feature>
<evidence type="ECO:0000256" key="6">
    <source>
        <dbReference type="ARBA" id="ARBA00022989"/>
    </source>
</evidence>
<evidence type="ECO:0000256" key="5">
    <source>
        <dbReference type="ARBA" id="ARBA00022692"/>
    </source>
</evidence>
<dbReference type="PANTHER" id="PTHR32089:SF114">
    <property type="entry name" value="METHYL-ACCEPTING CHEMOTAXIS PROTEIN MCPB"/>
    <property type="match status" value="1"/>
</dbReference>
<keyword evidence="4" id="KW-0145">Chemotaxis</keyword>
<keyword evidence="5 11" id="KW-0812">Transmembrane</keyword>
<dbReference type="PROSITE" id="PS50111">
    <property type="entry name" value="CHEMOTAXIS_TRANSDUC_2"/>
    <property type="match status" value="1"/>
</dbReference>
<dbReference type="InterPro" id="IPR029151">
    <property type="entry name" value="Sensor-like_sf"/>
</dbReference>
<protein>
    <submittedName>
        <fullName evidence="14">Methyl-accepting chemotaxis protein</fullName>
    </submittedName>
</protein>
<dbReference type="SUPFAM" id="SSF103190">
    <property type="entry name" value="Sensory domain-like"/>
    <property type="match status" value="1"/>
</dbReference>